<proteinExistence type="inferred from homology"/>
<accession>A0A7W7AAK2</accession>
<name>A0A7W7AAK2_9SPHN</name>
<feature type="chain" id="PRO_5031607022" description="Carboxylic ester hydrolase" evidence="3">
    <location>
        <begin position="29"/>
        <end position="538"/>
    </location>
</feature>
<dbReference type="InterPro" id="IPR019826">
    <property type="entry name" value="Carboxylesterase_B_AS"/>
</dbReference>
<dbReference type="Pfam" id="PF00135">
    <property type="entry name" value="COesterase"/>
    <property type="match status" value="1"/>
</dbReference>
<dbReference type="InterPro" id="IPR002018">
    <property type="entry name" value="CarbesteraseB"/>
</dbReference>
<dbReference type="InterPro" id="IPR050309">
    <property type="entry name" value="Type-B_Carboxylest/Lipase"/>
</dbReference>
<dbReference type="InterPro" id="IPR029058">
    <property type="entry name" value="AB_hydrolase_fold"/>
</dbReference>
<dbReference type="AlphaFoldDB" id="A0A7W7AAK2"/>
<dbReference type="EC" id="3.1.1.-" evidence="3"/>
<dbReference type="Proteomes" id="UP000538566">
    <property type="component" value="Unassembled WGS sequence"/>
</dbReference>
<dbReference type="EMBL" id="JACHOA010000003">
    <property type="protein sequence ID" value="MBB4613468.1"/>
    <property type="molecule type" value="Genomic_DNA"/>
</dbReference>
<sequence length="538" mass="57968">MATGNSAAKLAAIALCSVALMIAQASFARDTNDGGSARTVHTAGGLVRGIVQQGGVEAYLGIPYAKPPVRELRWRAPQEANSWRGVLNADRFSPLCVQPMRSSMANQYSGPEAISEDCLYLNVWTRPGLRKAPVIVYIHGGAFYVGSGSVGIYGGEALANEGAVFVNLNYRVGPLGFLATPELRAESPDGASGNYGLLDQIAALRWVKANIARFGGDPENVTIAGQSAGSMSVLALQASPLAKGLFDKAVGMSGANLAGPIGLPSRAEAEEAGTKLMATWKAKDLAELRAMPADRLVVPRVPGGPSTGPSVDGHVLPNPIPAIFAARRQSDVPLLLGFTRDESLGGMGPVTSLVDFRDKARKRFGTQAERFLSLYPATNDVQAQEQARMADRDETMVTAMFEWARLQSINGSSPAFSYQFSRPHHYAPGVRFADLDPTTAGAYHTSEVPFWLGTIDAFDTYRTTRAWTPQDRAMSRSMMQTLLAFARTGKPETRDVAWPRFSADRPRLVEFAETVSQQDWPDPRKLAFFKAFHAGDAR</sequence>
<evidence type="ECO:0000256" key="3">
    <source>
        <dbReference type="RuleBase" id="RU361235"/>
    </source>
</evidence>
<dbReference type="PROSITE" id="PS00122">
    <property type="entry name" value="CARBOXYLESTERASE_B_1"/>
    <property type="match status" value="1"/>
</dbReference>
<dbReference type="RefSeq" id="WP_246415538.1">
    <property type="nucleotide sequence ID" value="NZ_JACHOA010000003.1"/>
</dbReference>
<gene>
    <name evidence="5" type="ORF">GGR37_001743</name>
</gene>
<feature type="signal peptide" evidence="3">
    <location>
        <begin position="1"/>
        <end position="28"/>
    </location>
</feature>
<dbReference type="GO" id="GO:0016787">
    <property type="term" value="F:hydrolase activity"/>
    <property type="evidence" value="ECO:0007669"/>
    <property type="project" value="UniProtKB-KW"/>
</dbReference>
<keyword evidence="6" id="KW-1185">Reference proteome</keyword>
<comment type="similarity">
    <text evidence="1 3">Belongs to the type-B carboxylesterase/lipase family.</text>
</comment>
<dbReference type="InterPro" id="IPR019819">
    <property type="entry name" value="Carboxylesterase_B_CS"/>
</dbReference>
<reference evidence="5 6" key="1">
    <citation type="submission" date="2020-08" db="EMBL/GenBank/DDBJ databases">
        <title>Genomic Encyclopedia of Type Strains, Phase IV (KMG-IV): sequencing the most valuable type-strain genomes for metagenomic binning, comparative biology and taxonomic classification.</title>
        <authorList>
            <person name="Goeker M."/>
        </authorList>
    </citation>
    <scope>NUCLEOTIDE SEQUENCE [LARGE SCALE GENOMIC DNA]</scope>
    <source>
        <strain evidence="5 6">DSM 17507</strain>
    </source>
</reference>
<keyword evidence="3" id="KW-0732">Signal</keyword>
<evidence type="ECO:0000259" key="4">
    <source>
        <dbReference type="Pfam" id="PF00135"/>
    </source>
</evidence>
<evidence type="ECO:0000256" key="2">
    <source>
        <dbReference type="ARBA" id="ARBA00022801"/>
    </source>
</evidence>
<protein>
    <recommendedName>
        <fullName evidence="3">Carboxylic ester hydrolase</fullName>
        <ecNumber evidence="3">3.1.1.-</ecNumber>
    </recommendedName>
</protein>
<organism evidence="5 6">
    <name type="scientific">Novosphingobium taihuense</name>
    <dbReference type="NCBI Taxonomy" id="260085"/>
    <lineage>
        <taxon>Bacteria</taxon>
        <taxon>Pseudomonadati</taxon>
        <taxon>Pseudomonadota</taxon>
        <taxon>Alphaproteobacteria</taxon>
        <taxon>Sphingomonadales</taxon>
        <taxon>Sphingomonadaceae</taxon>
        <taxon>Novosphingobium</taxon>
    </lineage>
</organism>
<dbReference type="PANTHER" id="PTHR11559">
    <property type="entry name" value="CARBOXYLESTERASE"/>
    <property type="match status" value="1"/>
</dbReference>
<dbReference type="Gene3D" id="3.40.50.1820">
    <property type="entry name" value="alpha/beta hydrolase"/>
    <property type="match status" value="1"/>
</dbReference>
<evidence type="ECO:0000313" key="6">
    <source>
        <dbReference type="Proteomes" id="UP000538566"/>
    </source>
</evidence>
<evidence type="ECO:0000256" key="1">
    <source>
        <dbReference type="ARBA" id="ARBA00005964"/>
    </source>
</evidence>
<feature type="domain" description="Carboxylesterase type B" evidence="4">
    <location>
        <begin position="38"/>
        <end position="517"/>
    </location>
</feature>
<comment type="caution">
    <text evidence="5">The sequence shown here is derived from an EMBL/GenBank/DDBJ whole genome shotgun (WGS) entry which is preliminary data.</text>
</comment>
<dbReference type="SUPFAM" id="SSF53474">
    <property type="entry name" value="alpha/beta-Hydrolases"/>
    <property type="match status" value="1"/>
</dbReference>
<dbReference type="PROSITE" id="PS00941">
    <property type="entry name" value="CARBOXYLESTERASE_B_2"/>
    <property type="match status" value="1"/>
</dbReference>
<keyword evidence="2 3" id="KW-0378">Hydrolase</keyword>
<evidence type="ECO:0000313" key="5">
    <source>
        <dbReference type="EMBL" id="MBB4613468.1"/>
    </source>
</evidence>